<dbReference type="Gramene" id="PRQ51900">
    <property type="protein sequence ID" value="PRQ51900"/>
    <property type="gene ID" value="RchiOBHm_Chr2g0149601"/>
</dbReference>
<feature type="chain" id="PRO_5015151468" evidence="2">
    <location>
        <begin position="20"/>
        <end position="125"/>
    </location>
</feature>
<sequence>MSRAAQVIFCLVLMATCAATGLVHQPLLASPPLINIPGLLPPGFPGLLPPTNPNDIAKCWSSLRNIQGCVSEIFTSIFTHKIEVSPACCKAFLAIEESCWPKMFPLTPFFAPLLKNTCAQKAALV</sequence>
<organism evidence="4 5">
    <name type="scientific">Rosa chinensis</name>
    <name type="common">China rose</name>
    <dbReference type="NCBI Taxonomy" id="74649"/>
    <lineage>
        <taxon>Eukaryota</taxon>
        <taxon>Viridiplantae</taxon>
        <taxon>Streptophyta</taxon>
        <taxon>Embryophyta</taxon>
        <taxon>Tracheophyta</taxon>
        <taxon>Spermatophyta</taxon>
        <taxon>Magnoliopsida</taxon>
        <taxon>eudicotyledons</taxon>
        <taxon>Gunneridae</taxon>
        <taxon>Pentapetalae</taxon>
        <taxon>rosids</taxon>
        <taxon>fabids</taxon>
        <taxon>Rosales</taxon>
        <taxon>Rosaceae</taxon>
        <taxon>Rosoideae</taxon>
        <taxon>Rosoideae incertae sedis</taxon>
        <taxon>Rosa</taxon>
    </lineage>
</organism>
<dbReference type="Pfam" id="PF05617">
    <property type="entry name" value="Prolamin_like"/>
    <property type="match status" value="1"/>
</dbReference>
<dbReference type="GO" id="GO:2000008">
    <property type="term" value="P:regulation of protein localization to cell surface"/>
    <property type="evidence" value="ECO:0007669"/>
    <property type="project" value="TreeGrafter"/>
</dbReference>
<dbReference type="AlphaFoldDB" id="A0A2P6RZQ2"/>
<proteinExistence type="predicted"/>
<dbReference type="Proteomes" id="UP000238479">
    <property type="component" value="Chromosome 2"/>
</dbReference>
<gene>
    <name evidence="4" type="ORF">RchiOBHm_Chr2g0149601</name>
</gene>
<evidence type="ECO:0000313" key="5">
    <source>
        <dbReference type="Proteomes" id="UP000238479"/>
    </source>
</evidence>
<keyword evidence="1 2" id="KW-0732">Signal</keyword>
<feature type="signal peptide" evidence="2">
    <location>
        <begin position="1"/>
        <end position="19"/>
    </location>
</feature>
<evidence type="ECO:0000256" key="1">
    <source>
        <dbReference type="ARBA" id="ARBA00022729"/>
    </source>
</evidence>
<dbReference type="PANTHER" id="PTHR31181:SF75">
    <property type="entry name" value="EGG CELL-SECRETED-LIKE PROTEIN (DUF1278)"/>
    <property type="match status" value="1"/>
</dbReference>
<reference evidence="4 5" key="1">
    <citation type="journal article" date="2018" name="Nat. Genet.">
        <title>The Rosa genome provides new insights in the design of modern roses.</title>
        <authorList>
            <person name="Bendahmane M."/>
        </authorList>
    </citation>
    <scope>NUCLEOTIDE SEQUENCE [LARGE SCALE GENOMIC DNA]</scope>
    <source>
        <strain evidence="5">cv. Old Blush</strain>
    </source>
</reference>
<evidence type="ECO:0000259" key="3">
    <source>
        <dbReference type="Pfam" id="PF05617"/>
    </source>
</evidence>
<dbReference type="InterPro" id="IPR008502">
    <property type="entry name" value="Prolamin-like"/>
</dbReference>
<dbReference type="GO" id="GO:0005576">
    <property type="term" value="C:extracellular region"/>
    <property type="evidence" value="ECO:0007669"/>
    <property type="project" value="TreeGrafter"/>
</dbReference>
<dbReference type="OMA" id="DNCARIT"/>
<dbReference type="EMBL" id="PDCK01000040">
    <property type="protein sequence ID" value="PRQ51900.1"/>
    <property type="molecule type" value="Genomic_DNA"/>
</dbReference>
<dbReference type="GO" id="GO:0080155">
    <property type="term" value="P:regulation of double fertilization forming a zygote and endosperm"/>
    <property type="evidence" value="ECO:0007669"/>
    <property type="project" value="TreeGrafter"/>
</dbReference>
<evidence type="ECO:0000256" key="2">
    <source>
        <dbReference type="SAM" id="SignalP"/>
    </source>
</evidence>
<keyword evidence="5" id="KW-1185">Reference proteome</keyword>
<comment type="caution">
    <text evidence="4">The sequence shown here is derived from an EMBL/GenBank/DDBJ whole genome shotgun (WGS) entry which is preliminary data.</text>
</comment>
<feature type="domain" description="Prolamin-like" evidence="3">
    <location>
        <begin position="58"/>
        <end position="118"/>
    </location>
</feature>
<dbReference type="GO" id="GO:0009567">
    <property type="term" value="P:double fertilization forming a zygote and endosperm"/>
    <property type="evidence" value="ECO:0007669"/>
    <property type="project" value="TreeGrafter"/>
</dbReference>
<evidence type="ECO:0000313" key="4">
    <source>
        <dbReference type="EMBL" id="PRQ51900.1"/>
    </source>
</evidence>
<name>A0A2P6RZQ2_ROSCH</name>
<dbReference type="GO" id="GO:0031982">
    <property type="term" value="C:vesicle"/>
    <property type="evidence" value="ECO:0007669"/>
    <property type="project" value="TreeGrafter"/>
</dbReference>
<protein>
    <submittedName>
        <fullName evidence="4">Putative Prolamin-like domain-containing protein</fullName>
    </submittedName>
</protein>
<accession>A0A2P6RZQ2</accession>
<dbReference type="PANTHER" id="PTHR31181">
    <property type="entry name" value="EGG CELL-SECRETED PROTEIN 1.4"/>
    <property type="match status" value="1"/>
</dbReference>